<keyword evidence="1" id="KW-0808">Transferase</keyword>
<evidence type="ECO:0000313" key="2">
    <source>
        <dbReference type="Proteomes" id="UP000827872"/>
    </source>
</evidence>
<gene>
    <name evidence="1" type="primary">FMN1</name>
    <name evidence="1" type="ORF">K3G42_029626</name>
</gene>
<evidence type="ECO:0000313" key="1">
    <source>
        <dbReference type="EMBL" id="KAH8014519.1"/>
    </source>
</evidence>
<name>A0ACB8G4E1_9SAUR</name>
<protein>
    <submittedName>
        <fullName evidence="1">Riboflavin kinase</fullName>
    </submittedName>
</protein>
<dbReference type="EMBL" id="CM037615">
    <property type="protein sequence ID" value="KAH8014519.1"/>
    <property type="molecule type" value="Genomic_DNA"/>
</dbReference>
<organism evidence="1 2">
    <name type="scientific">Sphaerodactylus townsendi</name>
    <dbReference type="NCBI Taxonomy" id="933632"/>
    <lineage>
        <taxon>Eukaryota</taxon>
        <taxon>Metazoa</taxon>
        <taxon>Chordata</taxon>
        <taxon>Craniata</taxon>
        <taxon>Vertebrata</taxon>
        <taxon>Euteleostomi</taxon>
        <taxon>Lepidosauria</taxon>
        <taxon>Squamata</taxon>
        <taxon>Bifurcata</taxon>
        <taxon>Gekkota</taxon>
        <taxon>Sphaerodactylidae</taxon>
        <taxon>Sphaerodactylus</taxon>
    </lineage>
</organism>
<dbReference type="Proteomes" id="UP000827872">
    <property type="component" value="Linkage Group LG02"/>
</dbReference>
<reference evidence="1" key="1">
    <citation type="submission" date="2021-08" db="EMBL/GenBank/DDBJ databases">
        <title>The first chromosome-level gecko genome reveals the dynamic sex chromosomes of Neotropical dwarf geckos (Sphaerodactylidae: Sphaerodactylus).</title>
        <authorList>
            <person name="Pinto B.J."/>
            <person name="Keating S.E."/>
            <person name="Gamble T."/>
        </authorList>
    </citation>
    <scope>NUCLEOTIDE SEQUENCE</scope>
    <source>
        <strain evidence="1">TG3544</strain>
    </source>
</reference>
<comment type="caution">
    <text evidence="1">The sequence shown here is derived from an EMBL/GenBank/DDBJ whole genome shotgun (WGS) entry which is preliminary data.</text>
</comment>
<sequence>MAKMLVWRVKPSWRLTEGTIEFKRNSVAIVFFASKGQEEQQLKVAQQSVSKLTAEKKVETKKINPTASLKERLRQKEASVTTN</sequence>
<keyword evidence="2" id="KW-1185">Reference proteome</keyword>
<proteinExistence type="predicted"/>
<keyword evidence="1" id="KW-0418">Kinase</keyword>
<accession>A0ACB8G4E1</accession>